<dbReference type="OrthoDB" id="3472818at2759"/>
<evidence type="ECO:0000313" key="2">
    <source>
        <dbReference type="Proteomes" id="UP000249056"/>
    </source>
</evidence>
<dbReference type="EMBL" id="QKRW01000012">
    <property type="protein sequence ID" value="RAL64971.1"/>
    <property type="molecule type" value="Genomic_DNA"/>
</dbReference>
<keyword evidence="2" id="KW-1185">Reference proteome</keyword>
<dbReference type="AlphaFoldDB" id="A0A395IXT8"/>
<evidence type="ECO:0000313" key="1">
    <source>
        <dbReference type="EMBL" id="RAL64971.1"/>
    </source>
</evidence>
<proteinExistence type="predicted"/>
<dbReference type="Proteomes" id="UP000249056">
    <property type="component" value="Unassembled WGS sequence"/>
</dbReference>
<sequence>MSATNLLMIAVESLGSVTGTPKVSTQTVIFEPFYIIDDLREDVILGETLLFTIDAYNQLKNNFLWGAPNARPSIGMFDGLTDGESWLSESQNSAPVSEKDKLLKEYFAHNDKYKGLCTLIDDHMQWRSPDSKISAAVQKKDYSVWEFQHWARNNKNLLDYYFPNSSLYDNIMTLQ</sequence>
<reference evidence="1 2" key="1">
    <citation type="submission" date="2018-06" db="EMBL/GenBank/DDBJ databases">
        <title>Genome Sequence of the Brown Rot Fungal Pathogen Monilinia fructigena.</title>
        <authorList>
            <person name="Landi L."/>
            <person name="De Miccolis Angelini R.M."/>
            <person name="Pollastro S."/>
            <person name="Abate D."/>
            <person name="Faretra F."/>
            <person name="Romanazzi G."/>
        </authorList>
    </citation>
    <scope>NUCLEOTIDE SEQUENCE [LARGE SCALE GENOMIC DNA]</scope>
    <source>
        <strain evidence="1 2">Mfrg269</strain>
    </source>
</reference>
<protein>
    <submittedName>
        <fullName evidence="1">Uncharacterized protein</fullName>
    </submittedName>
</protein>
<gene>
    <name evidence="1" type="ORF">DID88_001561</name>
</gene>
<organism evidence="1 2">
    <name type="scientific">Monilinia fructigena</name>
    <dbReference type="NCBI Taxonomy" id="38457"/>
    <lineage>
        <taxon>Eukaryota</taxon>
        <taxon>Fungi</taxon>
        <taxon>Dikarya</taxon>
        <taxon>Ascomycota</taxon>
        <taxon>Pezizomycotina</taxon>
        <taxon>Leotiomycetes</taxon>
        <taxon>Helotiales</taxon>
        <taxon>Sclerotiniaceae</taxon>
        <taxon>Monilinia</taxon>
    </lineage>
</organism>
<accession>A0A395IXT8</accession>
<comment type="caution">
    <text evidence="1">The sequence shown here is derived from an EMBL/GenBank/DDBJ whole genome shotgun (WGS) entry which is preliminary data.</text>
</comment>
<name>A0A395IXT8_9HELO</name>